<proteinExistence type="predicted"/>
<organism evidence="1 2">
    <name type="scientific">Elizabethkingia anophelis</name>
    <dbReference type="NCBI Taxonomy" id="1117645"/>
    <lineage>
        <taxon>Bacteria</taxon>
        <taxon>Pseudomonadati</taxon>
        <taxon>Bacteroidota</taxon>
        <taxon>Flavobacteriia</taxon>
        <taxon>Flavobacteriales</taxon>
        <taxon>Weeksellaceae</taxon>
        <taxon>Elizabethkingia</taxon>
    </lineage>
</organism>
<evidence type="ECO:0000313" key="2">
    <source>
        <dbReference type="Proteomes" id="UP000190848"/>
    </source>
</evidence>
<name>A0AAU8UQE6_9FLAO</name>
<dbReference type="Proteomes" id="UP000190848">
    <property type="component" value="Chromosome"/>
</dbReference>
<dbReference type="RefSeq" id="WP_078395158.1">
    <property type="nucleotide sequence ID" value="NZ_CP016374.1"/>
</dbReference>
<gene>
    <name evidence="1" type="ORF">BBD32_02745</name>
</gene>
<dbReference type="EMBL" id="CP016374">
    <property type="protein sequence ID" value="AQX00458.1"/>
    <property type="molecule type" value="Genomic_DNA"/>
</dbReference>
<dbReference type="AlphaFoldDB" id="A0AAU8UQE6"/>
<protein>
    <submittedName>
        <fullName evidence="1">Uncharacterized protein</fullName>
    </submittedName>
</protein>
<evidence type="ECO:0000313" key="1">
    <source>
        <dbReference type="EMBL" id="AQX00458.1"/>
    </source>
</evidence>
<accession>A0AAU8UQE6</accession>
<reference evidence="1 2" key="1">
    <citation type="submission" date="2016-07" db="EMBL/GenBank/DDBJ databases">
        <title>Revisiting the taxonomy of the Elizabethkingia Genus using Whole-Genome Sequencing, Optical Mapping, and MALDI-TOF, along with proposal of three novel Elizabethkingia species: Elizabethkingia bruuniana sp. nov., Elizabethkingia ursingii sp. nov., and Elizabethkingia occulta sp. nov.</title>
        <authorList>
            <person name="Nicholson A.C."/>
        </authorList>
    </citation>
    <scope>NUCLEOTIDE SEQUENCE [LARGE SCALE GENOMIC DNA]</scope>
    <source>
        <strain evidence="1 2">F3201</strain>
    </source>
</reference>
<sequence>MSEFKGTKGKLTVREAVGAMGEVLYFSVQHKGNSIADFSENPYTEIPTSLDNARANAFLFSKAPEMLSILEKIVEYQDDYFGDYPKTHQAFKKIAYEAEQLIKEATEL</sequence>